<dbReference type="GO" id="GO:0006633">
    <property type="term" value="P:fatty acid biosynthetic process"/>
    <property type="evidence" value="ECO:0007669"/>
    <property type="project" value="InterPro"/>
</dbReference>
<dbReference type="Proteomes" id="UP000438914">
    <property type="component" value="Unassembled WGS sequence"/>
</dbReference>
<proteinExistence type="predicted"/>
<evidence type="ECO:0000259" key="2">
    <source>
        <dbReference type="Pfam" id="PF20791"/>
    </source>
</evidence>
<dbReference type="SUPFAM" id="SSF54637">
    <property type="entry name" value="Thioesterase/thiol ester dehydrase-isomerase"/>
    <property type="match status" value="2"/>
</dbReference>
<reference evidence="3 4" key="1">
    <citation type="submission" date="2019-08" db="EMBL/GenBank/DDBJ databases">
        <title>In-depth cultivation of the pig gut microbiome towards novel bacterial diversity and tailored functional studies.</title>
        <authorList>
            <person name="Wylensek D."/>
            <person name="Hitch T.C.A."/>
            <person name="Clavel T."/>
        </authorList>
    </citation>
    <scope>NUCLEOTIDE SEQUENCE [LARGE SCALE GENOMIC DNA]</scope>
    <source>
        <strain evidence="3 4">LKV-178-WT-2A</strain>
    </source>
</reference>
<keyword evidence="4" id="KW-1185">Reference proteome</keyword>
<feature type="domain" description="Acyl-ACP thioesterase N-terminal hotdog" evidence="1">
    <location>
        <begin position="12"/>
        <end position="130"/>
    </location>
</feature>
<evidence type="ECO:0000313" key="4">
    <source>
        <dbReference type="Proteomes" id="UP000438914"/>
    </source>
</evidence>
<comment type="caution">
    <text evidence="3">The sequence shown here is derived from an EMBL/GenBank/DDBJ whole genome shotgun (WGS) entry which is preliminary data.</text>
</comment>
<dbReference type="EMBL" id="VUNG01000044">
    <property type="protein sequence ID" value="MST85626.1"/>
    <property type="molecule type" value="Genomic_DNA"/>
</dbReference>
<feature type="domain" description="Acyl-ACP thioesterase-like C-terminal" evidence="2">
    <location>
        <begin position="157"/>
        <end position="210"/>
    </location>
</feature>
<accession>A0A7K0KI64</accession>
<dbReference type="Pfam" id="PF01643">
    <property type="entry name" value="Acyl-ACP_TE"/>
    <property type="match status" value="1"/>
</dbReference>
<sequence>MELDMYSIDNIVTTSTCDKDGNLKLFSAFQMMQDCSEMWIESEPGVKTFFEESGMTQLLASREVEIVRVPRFKEKLRTETSVFDVKPMFGFRNTFIYDSDGNVCYKTWSMGAFVDRISGKLQRIPDNVLKTVMIEPKKDMTYGERRIILPKNAAFKEQASVAVTHNDIDYNGHVNNANYIRIAMEYLPEGFAYRHVRVEYKRPVRFGEVIVPKTYLSTDGIFYVELLAANAVSAILELK</sequence>
<evidence type="ECO:0000259" key="1">
    <source>
        <dbReference type="Pfam" id="PF01643"/>
    </source>
</evidence>
<evidence type="ECO:0008006" key="5">
    <source>
        <dbReference type="Google" id="ProtNLM"/>
    </source>
</evidence>
<dbReference type="InterPro" id="IPR002864">
    <property type="entry name" value="Acyl-ACP_thioesterase_NHD"/>
</dbReference>
<dbReference type="InterPro" id="IPR049427">
    <property type="entry name" value="Acyl-ACP_TE_C"/>
</dbReference>
<dbReference type="InterPro" id="IPR029069">
    <property type="entry name" value="HotDog_dom_sf"/>
</dbReference>
<protein>
    <recommendedName>
        <fullName evidence="5">Acyl-ACP thioesterase</fullName>
    </recommendedName>
</protein>
<organism evidence="3 4">
    <name type="scientific">Hallella mizrahii</name>
    <dbReference type="NCBI Taxonomy" id="2606637"/>
    <lineage>
        <taxon>Bacteria</taxon>
        <taxon>Pseudomonadati</taxon>
        <taxon>Bacteroidota</taxon>
        <taxon>Bacteroidia</taxon>
        <taxon>Bacteroidales</taxon>
        <taxon>Prevotellaceae</taxon>
        <taxon>Hallella</taxon>
    </lineage>
</organism>
<dbReference type="Pfam" id="PF20791">
    <property type="entry name" value="Acyl-ACP_TE_C"/>
    <property type="match status" value="1"/>
</dbReference>
<dbReference type="GO" id="GO:0016790">
    <property type="term" value="F:thiolester hydrolase activity"/>
    <property type="evidence" value="ECO:0007669"/>
    <property type="project" value="InterPro"/>
</dbReference>
<name>A0A7K0KI64_9BACT</name>
<evidence type="ECO:0000313" key="3">
    <source>
        <dbReference type="EMBL" id="MST85626.1"/>
    </source>
</evidence>
<dbReference type="Gene3D" id="3.10.129.10">
    <property type="entry name" value="Hotdog Thioesterase"/>
    <property type="match status" value="1"/>
</dbReference>
<gene>
    <name evidence="3" type="ORF">FYJ73_13295</name>
</gene>
<dbReference type="AlphaFoldDB" id="A0A7K0KI64"/>